<reference evidence="1" key="2">
    <citation type="submission" date="2022-01" db="EMBL/GenBank/DDBJ databases">
        <authorList>
            <person name="Yamashiro T."/>
            <person name="Shiraishi A."/>
            <person name="Satake H."/>
            <person name="Nakayama K."/>
        </authorList>
    </citation>
    <scope>NUCLEOTIDE SEQUENCE</scope>
</reference>
<reference evidence="1" key="1">
    <citation type="journal article" date="2022" name="Int. J. Mol. Sci.">
        <title>Draft Genome of Tanacetum Coccineum: Genomic Comparison of Closely Related Tanacetum-Family Plants.</title>
        <authorList>
            <person name="Yamashiro T."/>
            <person name="Shiraishi A."/>
            <person name="Nakayama K."/>
            <person name="Satake H."/>
        </authorList>
    </citation>
    <scope>NUCLEOTIDE SEQUENCE</scope>
</reference>
<accession>A0ABQ5H1Y0</accession>
<gene>
    <name evidence="1" type="ORF">Tco_1056240</name>
</gene>
<evidence type="ECO:0000313" key="2">
    <source>
        <dbReference type="Proteomes" id="UP001151760"/>
    </source>
</evidence>
<comment type="caution">
    <text evidence="1">The sequence shown here is derived from an EMBL/GenBank/DDBJ whole genome shotgun (WGS) entry which is preliminary data.</text>
</comment>
<sequence length="18" mass="1933">EGKDTEGLEGLDLEEDSP</sequence>
<feature type="non-terminal residue" evidence="1">
    <location>
        <position position="1"/>
    </location>
</feature>
<name>A0ABQ5H1Y0_9ASTR</name>
<proteinExistence type="predicted"/>
<protein>
    <submittedName>
        <fullName evidence="1">Uncharacterized protein</fullName>
    </submittedName>
</protein>
<organism evidence="1 2">
    <name type="scientific">Tanacetum coccineum</name>
    <dbReference type="NCBI Taxonomy" id="301880"/>
    <lineage>
        <taxon>Eukaryota</taxon>
        <taxon>Viridiplantae</taxon>
        <taxon>Streptophyta</taxon>
        <taxon>Embryophyta</taxon>
        <taxon>Tracheophyta</taxon>
        <taxon>Spermatophyta</taxon>
        <taxon>Magnoliopsida</taxon>
        <taxon>eudicotyledons</taxon>
        <taxon>Gunneridae</taxon>
        <taxon>Pentapetalae</taxon>
        <taxon>asterids</taxon>
        <taxon>campanulids</taxon>
        <taxon>Asterales</taxon>
        <taxon>Asteraceae</taxon>
        <taxon>Asteroideae</taxon>
        <taxon>Anthemideae</taxon>
        <taxon>Anthemidinae</taxon>
        <taxon>Tanacetum</taxon>
    </lineage>
</organism>
<keyword evidence="2" id="KW-1185">Reference proteome</keyword>
<dbReference type="EMBL" id="BQNB010019119">
    <property type="protein sequence ID" value="GJT81898.1"/>
    <property type="molecule type" value="Genomic_DNA"/>
</dbReference>
<evidence type="ECO:0000313" key="1">
    <source>
        <dbReference type="EMBL" id="GJT81898.1"/>
    </source>
</evidence>
<dbReference type="Proteomes" id="UP001151760">
    <property type="component" value="Unassembled WGS sequence"/>
</dbReference>